<evidence type="ECO:0000313" key="2">
    <source>
        <dbReference type="Proteomes" id="UP000030710"/>
    </source>
</evidence>
<gene>
    <name evidence="1" type="ORF">J07HQW2_01056</name>
</gene>
<dbReference type="Proteomes" id="UP000030710">
    <property type="component" value="Unassembled WGS sequence"/>
</dbReference>
<name>U1NCG1_9EURY</name>
<dbReference type="HOGENOM" id="CLU_3227760_0_0_2"/>
<proteinExistence type="predicted"/>
<accession>U1NCG1</accession>
<dbReference type="EMBL" id="KE356561">
    <property type="protein sequence ID" value="ERG94620.1"/>
    <property type="molecule type" value="Genomic_DNA"/>
</dbReference>
<reference evidence="1 2" key="1">
    <citation type="journal article" date="2013" name="PLoS ONE">
        <title>Assembly-driven community genomics of a hypersaline microbial ecosystem.</title>
        <authorList>
            <person name="Podell S."/>
            <person name="Ugalde J.A."/>
            <person name="Narasingarao P."/>
            <person name="Banfield J.F."/>
            <person name="Heidelberg K.B."/>
            <person name="Allen E.E."/>
        </authorList>
    </citation>
    <scope>NUCLEOTIDE SEQUENCE [LARGE SCALE GENOMIC DNA]</scope>
    <source>
        <strain evidence="2">J07HQW2</strain>
    </source>
</reference>
<dbReference type="STRING" id="1238425.J07HQW2_01056"/>
<organism evidence="1 2">
    <name type="scientific">Haloquadratum walsbyi J07HQW2</name>
    <dbReference type="NCBI Taxonomy" id="1238425"/>
    <lineage>
        <taxon>Archaea</taxon>
        <taxon>Methanobacteriati</taxon>
        <taxon>Methanobacteriota</taxon>
        <taxon>Stenosarchaea group</taxon>
        <taxon>Halobacteria</taxon>
        <taxon>Halobacteriales</taxon>
        <taxon>Haloferacaceae</taxon>
        <taxon>Haloquadratum</taxon>
    </lineage>
</organism>
<protein>
    <submittedName>
        <fullName evidence="1">Uncharacterized protein</fullName>
    </submittedName>
</protein>
<evidence type="ECO:0000313" key="1">
    <source>
        <dbReference type="EMBL" id="ERG94620.1"/>
    </source>
</evidence>
<sequence length="43" mass="4964">MAIFKYVVQRSGQSYHDKRVSPEELHSCYINVMLILTLTYSAA</sequence>
<dbReference type="AlphaFoldDB" id="U1NCG1"/>